<keyword evidence="3" id="KW-1185">Reference proteome</keyword>
<dbReference type="EMBL" id="BPLQ01006193">
    <property type="protein sequence ID" value="GIY20609.1"/>
    <property type="molecule type" value="Genomic_DNA"/>
</dbReference>
<evidence type="ECO:0000313" key="3">
    <source>
        <dbReference type="Proteomes" id="UP001054837"/>
    </source>
</evidence>
<proteinExistence type="predicted"/>
<feature type="compositionally biased region" description="Basic and acidic residues" evidence="1">
    <location>
        <begin position="25"/>
        <end position="42"/>
    </location>
</feature>
<gene>
    <name evidence="2" type="ORF">CDAR_554981</name>
</gene>
<dbReference type="AlphaFoldDB" id="A0AAV4RHV9"/>
<feature type="region of interest" description="Disordered" evidence="1">
    <location>
        <begin position="1"/>
        <end position="108"/>
    </location>
</feature>
<protein>
    <submittedName>
        <fullName evidence="2">Uncharacterized protein</fullName>
    </submittedName>
</protein>
<sequence>MKSSKKSNRKSGSRAVSADSGLTKATEDEHIRSASSDLEKRSSSAIGQVQGASSEPEKQSSSGAGEVQGASSVPEARSSSAAGEVQGASYDPGAQTSDSKGVSSNAKKSTGIDISASIEIRGVTNVTFQLITEEYREVIVKVFREIAHKDNYDYKKSFRQMAEVLGTLQTNMSNLHSRICRLIRNVLEVGLHSETCREDKITIIRSALSAMKNLRYGEEHIDAGCKELNEFIESCEATESRDGCAPEGKERCYIRTAYDISMNAIINVRAFFGIAFGDAKEITAACERYFAEFQDE</sequence>
<name>A0AAV4RHV9_9ARAC</name>
<evidence type="ECO:0000256" key="1">
    <source>
        <dbReference type="SAM" id="MobiDB-lite"/>
    </source>
</evidence>
<evidence type="ECO:0000313" key="2">
    <source>
        <dbReference type="EMBL" id="GIY20609.1"/>
    </source>
</evidence>
<comment type="caution">
    <text evidence="2">The sequence shown here is derived from an EMBL/GenBank/DDBJ whole genome shotgun (WGS) entry which is preliminary data.</text>
</comment>
<dbReference type="Proteomes" id="UP001054837">
    <property type="component" value="Unassembled WGS sequence"/>
</dbReference>
<feature type="compositionally biased region" description="Basic residues" evidence="1">
    <location>
        <begin position="1"/>
        <end position="12"/>
    </location>
</feature>
<reference evidence="2 3" key="1">
    <citation type="submission" date="2021-06" db="EMBL/GenBank/DDBJ databases">
        <title>Caerostris darwini draft genome.</title>
        <authorList>
            <person name="Kono N."/>
            <person name="Arakawa K."/>
        </authorList>
    </citation>
    <scope>NUCLEOTIDE SEQUENCE [LARGE SCALE GENOMIC DNA]</scope>
</reference>
<feature type="compositionally biased region" description="Polar residues" evidence="1">
    <location>
        <begin position="43"/>
        <end position="63"/>
    </location>
</feature>
<organism evidence="2 3">
    <name type="scientific">Caerostris darwini</name>
    <dbReference type="NCBI Taxonomy" id="1538125"/>
    <lineage>
        <taxon>Eukaryota</taxon>
        <taxon>Metazoa</taxon>
        <taxon>Ecdysozoa</taxon>
        <taxon>Arthropoda</taxon>
        <taxon>Chelicerata</taxon>
        <taxon>Arachnida</taxon>
        <taxon>Araneae</taxon>
        <taxon>Araneomorphae</taxon>
        <taxon>Entelegynae</taxon>
        <taxon>Araneoidea</taxon>
        <taxon>Araneidae</taxon>
        <taxon>Caerostris</taxon>
    </lineage>
</organism>
<feature type="compositionally biased region" description="Polar residues" evidence="1">
    <location>
        <begin position="94"/>
        <end position="108"/>
    </location>
</feature>
<accession>A0AAV4RHV9</accession>